<organism evidence="2 3">
    <name type="scientific">Halomonas binhaiensis</name>
    <dbReference type="NCBI Taxonomy" id="2562282"/>
    <lineage>
        <taxon>Bacteria</taxon>
        <taxon>Pseudomonadati</taxon>
        <taxon>Pseudomonadota</taxon>
        <taxon>Gammaproteobacteria</taxon>
        <taxon>Oceanospirillales</taxon>
        <taxon>Halomonadaceae</taxon>
        <taxon>Halomonas</taxon>
    </lineage>
</organism>
<name>A0A5C1NDT5_9GAMM</name>
<evidence type="ECO:0000313" key="3">
    <source>
        <dbReference type="Proteomes" id="UP000324285"/>
    </source>
</evidence>
<dbReference type="Proteomes" id="UP000324285">
    <property type="component" value="Chromosome"/>
</dbReference>
<dbReference type="RefSeq" id="WP_149282592.1">
    <property type="nucleotide sequence ID" value="NZ_CP038437.2"/>
</dbReference>
<gene>
    <name evidence="2" type="ORF">E4T21_00630</name>
</gene>
<dbReference type="OrthoDB" id="5625143at2"/>
<proteinExistence type="predicted"/>
<evidence type="ECO:0000313" key="2">
    <source>
        <dbReference type="EMBL" id="QEM80227.1"/>
    </source>
</evidence>
<dbReference type="InterPro" id="IPR009228">
    <property type="entry name" value="Capsid_scaffold_GpO"/>
</dbReference>
<dbReference type="Pfam" id="PF05929">
    <property type="entry name" value="Phage_GPO"/>
    <property type="match status" value="1"/>
</dbReference>
<dbReference type="EMBL" id="CP038437">
    <property type="protein sequence ID" value="QEM80227.1"/>
    <property type="molecule type" value="Genomic_DNA"/>
</dbReference>
<reference evidence="2" key="1">
    <citation type="submission" date="2021-02" db="EMBL/GenBank/DDBJ databases">
        <title>Strain Y2R2, a novel species of the genus Halomonas.</title>
        <authorList>
            <person name="Huang H."/>
        </authorList>
    </citation>
    <scope>NUCLEOTIDE SEQUENCE</scope>
    <source>
        <strain evidence="2">Y2R2</strain>
    </source>
</reference>
<protein>
    <submittedName>
        <fullName evidence="2">GPO family capsid scaffolding protein</fullName>
    </submittedName>
</protein>
<dbReference type="AlphaFoldDB" id="A0A5C1NDT5"/>
<keyword evidence="3" id="KW-1185">Reference proteome</keyword>
<evidence type="ECO:0000256" key="1">
    <source>
        <dbReference type="SAM" id="MobiDB-lite"/>
    </source>
</evidence>
<feature type="region of interest" description="Disordered" evidence="1">
    <location>
        <begin position="246"/>
        <end position="270"/>
    </location>
</feature>
<accession>A0A5C1NDT5</accession>
<sequence>MPWFRVATEGATTDGREISREWIDQMAANYDPKKYGARVWMEHMRSLFADGAFPALGDVTAVKAEEVEDGKLGLFADIDPTDQLKEINGKRQKVYTSIEVNPSFADTGEAYLEGLAVTDSPASLGTEMLKFSREAGNASPLAARKQHPGNVFSEAVEVEFDFTEEPEEQGPTLAERVKALFRKQDAKTKEGFSAFRAELEKTLELFVQKHGELTDELGKRPTAETFAELKTAHDELKSRFDKLYSKLDNTPDTPNRGAATGGGDSVTTDC</sequence>
<dbReference type="KEGG" id="hbh:E4T21_00630"/>